<accession>A0ABD1BV10</accession>
<feature type="domain" description="Mediator complex subunit 15 KIX" evidence="3">
    <location>
        <begin position="129"/>
        <end position="206"/>
    </location>
</feature>
<evidence type="ECO:0000256" key="2">
    <source>
        <dbReference type="ARBA" id="ARBA00023242"/>
    </source>
</evidence>
<sequence>MYLMGRLIKKEEEEEEEAIETGEWRSQVTPTQRQMIVNKIMETLKKHLPHSGPEGINEIRRIAARFEDKMFTDAITQTDYLRSISMKMLTMDSGVQNAAGSSSSSIPAPNNGTFMDSSLPNGEPAMDTADWRTQLPTDSRQKIVNKIMETLKKHLPFSGPEGINELRRIAANFEEKILSGADNQTDYLRKISMKMLTMETKSQNAACSSSSIPAANYSLPLNSGEPSMNTCYWRTQLPPDSRQKNATKIMEALMKHVPTSDQQGYNELMRIAVSFEDLIFNTAINQVDYVRKISFKLLSVTGGN</sequence>
<reference evidence="4 5" key="1">
    <citation type="submission" date="2024-04" db="EMBL/GenBank/DDBJ databases">
        <title>Genome assembly C_amara_ONT_v2.</title>
        <authorList>
            <person name="Yant L."/>
            <person name="Moore C."/>
            <person name="Slenker M."/>
        </authorList>
    </citation>
    <scope>NUCLEOTIDE SEQUENCE [LARGE SCALE GENOMIC DNA]</scope>
    <source>
        <tissue evidence="4">Leaf</tissue>
    </source>
</reference>
<dbReference type="Gene3D" id="1.10.246.20">
    <property type="entry name" value="Coactivator CBP, KIX domain"/>
    <property type="match status" value="3"/>
</dbReference>
<dbReference type="AlphaFoldDB" id="A0ABD1BV10"/>
<dbReference type="PANTHER" id="PTHR33137">
    <property type="entry name" value="MEDIATOR OF RNA POLYMERASE II TRANSCRIPTION SUBUNIT 15A-RELATED"/>
    <property type="match status" value="1"/>
</dbReference>
<gene>
    <name evidence="4" type="ORF">V5N11_012301</name>
</gene>
<proteinExistence type="predicted"/>
<dbReference type="Pfam" id="PF16987">
    <property type="entry name" value="KIX_2"/>
    <property type="match status" value="3"/>
</dbReference>
<dbReference type="InterPro" id="IPR044661">
    <property type="entry name" value="MED15a/b/c-like"/>
</dbReference>
<comment type="subcellular location">
    <subcellularLocation>
        <location evidence="1">Nucleus</location>
    </subcellularLocation>
</comment>
<dbReference type="FunFam" id="1.10.246.20:FF:000003">
    <property type="entry name" value="Mediator of RNA polymerase II transcription subunit 15a"/>
    <property type="match status" value="2"/>
</dbReference>
<protein>
    <submittedName>
        <fullName evidence="4">Mediator of RNA polymerase II transcription subunit 15a</fullName>
    </submittedName>
</protein>
<feature type="domain" description="Mediator complex subunit 15 KIX" evidence="3">
    <location>
        <begin position="21"/>
        <end position="101"/>
    </location>
</feature>
<dbReference type="GO" id="GO:0005634">
    <property type="term" value="C:nucleus"/>
    <property type="evidence" value="ECO:0007669"/>
    <property type="project" value="UniProtKB-SubCell"/>
</dbReference>
<feature type="domain" description="Mediator complex subunit 15 KIX" evidence="3">
    <location>
        <begin position="232"/>
        <end position="300"/>
    </location>
</feature>
<keyword evidence="5" id="KW-1185">Reference proteome</keyword>
<evidence type="ECO:0000313" key="5">
    <source>
        <dbReference type="Proteomes" id="UP001558713"/>
    </source>
</evidence>
<evidence type="ECO:0000259" key="3">
    <source>
        <dbReference type="Pfam" id="PF16987"/>
    </source>
</evidence>
<evidence type="ECO:0000313" key="4">
    <source>
        <dbReference type="EMBL" id="KAL1221039.1"/>
    </source>
</evidence>
<dbReference type="PANTHER" id="PTHR33137:SF4">
    <property type="entry name" value="MEDIATOR OF RNA POLYMERASE II TRANSCRIPTION SUBUNIT 15A-RELATED"/>
    <property type="match status" value="1"/>
</dbReference>
<evidence type="ECO:0000256" key="1">
    <source>
        <dbReference type="ARBA" id="ARBA00004123"/>
    </source>
</evidence>
<keyword evidence="2" id="KW-0539">Nucleus</keyword>
<name>A0ABD1BV10_CARAN</name>
<comment type="caution">
    <text evidence="4">The sequence shown here is derived from an EMBL/GenBank/DDBJ whole genome shotgun (WGS) entry which is preliminary data.</text>
</comment>
<dbReference type="EMBL" id="JBANAX010000139">
    <property type="protein sequence ID" value="KAL1221039.1"/>
    <property type="molecule type" value="Genomic_DNA"/>
</dbReference>
<dbReference type="SUPFAM" id="SSF47040">
    <property type="entry name" value="Kix domain of CBP (creb binding protein)"/>
    <property type="match status" value="2"/>
</dbReference>
<dbReference type="InterPro" id="IPR036546">
    <property type="entry name" value="MED15_KIX"/>
</dbReference>
<dbReference type="Proteomes" id="UP001558713">
    <property type="component" value="Unassembled WGS sequence"/>
</dbReference>
<dbReference type="InterPro" id="IPR036529">
    <property type="entry name" value="KIX_dom_sf"/>
</dbReference>
<organism evidence="4 5">
    <name type="scientific">Cardamine amara subsp. amara</name>
    <dbReference type="NCBI Taxonomy" id="228776"/>
    <lineage>
        <taxon>Eukaryota</taxon>
        <taxon>Viridiplantae</taxon>
        <taxon>Streptophyta</taxon>
        <taxon>Embryophyta</taxon>
        <taxon>Tracheophyta</taxon>
        <taxon>Spermatophyta</taxon>
        <taxon>Magnoliopsida</taxon>
        <taxon>eudicotyledons</taxon>
        <taxon>Gunneridae</taxon>
        <taxon>Pentapetalae</taxon>
        <taxon>rosids</taxon>
        <taxon>malvids</taxon>
        <taxon>Brassicales</taxon>
        <taxon>Brassicaceae</taxon>
        <taxon>Cardamineae</taxon>
        <taxon>Cardamine</taxon>
    </lineage>
</organism>